<feature type="transmembrane region" description="Helical" evidence="1">
    <location>
        <begin position="24"/>
        <end position="45"/>
    </location>
</feature>
<evidence type="ECO:0000313" key="2">
    <source>
        <dbReference type="EMBL" id="GAG10082.1"/>
    </source>
</evidence>
<name>X0VFU1_9ZZZZ</name>
<accession>X0VFU1</accession>
<keyword evidence="1" id="KW-0472">Membrane</keyword>
<organism evidence="2">
    <name type="scientific">marine sediment metagenome</name>
    <dbReference type="NCBI Taxonomy" id="412755"/>
    <lineage>
        <taxon>unclassified sequences</taxon>
        <taxon>metagenomes</taxon>
        <taxon>ecological metagenomes</taxon>
    </lineage>
</organism>
<comment type="caution">
    <text evidence="2">The sequence shown here is derived from an EMBL/GenBank/DDBJ whole genome shotgun (WGS) entry which is preliminary data.</text>
</comment>
<keyword evidence="1" id="KW-1133">Transmembrane helix</keyword>
<evidence type="ECO:0000256" key="1">
    <source>
        <dbReference type="SAM" id="Phobius"/>
    </source>
</evidence>
<protein>
    <submittedName>
        <fullName evidence="2">Uncharacterized protein</fullName>
    </submittedName>
</protein>
<proteinExistence type="predicted"/>
<dbReference type="AlphaFoldDB" id="X0VFU1"/>
<sequence length="161" mass="17981">MKTKNLKLKSEATEGARKDKMRKIFLGVLVVGFMISLASAGYVFYYEGIITGQITGGEDPMSITLEWEDFSLDTENSSNNITEQLILSNDNGDTTLITDLNITKILLDPLCENYESDCEVILTLENGTEIIDGKHFDFYSGNNTFELITSCVKRSCPQNIQ</sequence>
<reference evidence="2" key="1">
    <citation type="journal article" date="2014" name="Front. Microbiol.">
        <title>High frequency of phylogenetically diverse reductive dehalogenase-homologous genes in deep subseafloor sedimentary metagenomes.</title>
        <authorList>
            <person name="Kawai M."/>
            <person name="Futagami T."/>
            <person name="Toyoda A."/>
            <person name="Takaki Y."/>
            <person name="Nishi S."/>
            <person name="Hori S."/>
            <person name="Arai W."/>
            <person name="Tsubouchi T."/>
            <person name="Morono Y."/>
            <person name="Uchiyama I."/>
            <person name="Ito T."/>
            <person name="Fujiyama A."/>
            <person name="Inagaki F."/>
            <person name="Takami H."/>
        </authorList>
    </citation>
    <scope>NUCLEOTIDE SEQUENCE</scope>
    <source>
        <strain evidence="2">Expedition CK06-06</strain>
    </source>
</reference>
<dbReference type="EMBL" id="BARS01025949">
    <property type="protein sequence ID" value="GAG10082.1"/>
    <property type="molecule type" value="Genomic_DNA"/>
</dbReference>
<gene>
    <name evidence="2" type="ORF">S01H1_40947</name>
</gene>
<keyword evidence="1" id="KW-0812">Transmembrane</keyword>
<feature type="non-terminal residue" evidence="2">
    <location>
        <position position="161"/>
    </location>
</feature>